<evidence type="ECO:0000313" key="2">
    <source>
        <dbReference type="Proteomes" id="UP000093943"/>
    </source>
</evidence>
<comment type="caution">
    <text evidence="1">The sequence shown here is derived from an EMBL/GenBank/DDBJ whole genome shotgun (WGS) entry which is preliminary data.</text>
</comment>
<accession>A0A1A2XY74</accession>
<sequence>MHQLAQQIARQPSRFNVICFQCERVQGDPAQPPYEIHDESPIVGGGRILGLLYHDRQAMKFRSNIVAIHSNLVTLVRGSG</sequence>
<evidence type="ECO:0000313" key="1">
    <source>
        <dbReference type="EMBL" id="OBI29836.1"/>
    </source>
</evidence>
<proteinExistence type="predicted"/>
<name>A0A1A2XY74_MYCSD</name>
<dbReference type="AlphaFoldDB" id="A0A1A2XY74"/>
<dbReference type="Proteomes" id="UP000093943">
    <property type="component" value="Unassembled WGS sequence"/>
</dbReference>
<gene>
    <name evidence="1" type="ORF">A5710_20800</name>
</gene>
<organism evidence="1 2">
    <name type="scientific">Mycolicibacter sinensis (strain JDM601)</name>
    <name type="common">Mycobacterium sinense</name>
    <dbReference type="NCBI Taxonomy" id="875328"/>
    <lineage>
        <taxon>Bacteria</taxon>
        <taxon>Bacillati</taxon>
        <taxon>Actinomycetota</taxon>
        <taxon>Actinomycetes</taxon>
        <taxon>Mycobacteriales</taxon>
        <taxon>Mycobacteriaceae</taxon>
        <taxon>Mycolicibacter</taxon>
    </lineage>
</organism>
<dbReference type="EMBL" id="LZKG01000083">
    <property type="protein sequence ID" value="OBI29836.1"/>
    <property type="molecule type" value="Genomic_DNA"/>
</dbReference>
<protein>
    <submittedName>
        <fullName evidence="1">Uncharacterized protein</fullName>
    </submittedName>
</protein>
<reference evidence="2" key="1">
    <citation type="submission" date="2016-06" db="EMBL/GenBank/DDBJ databases">
        <authorList>
            <person name="Sutton G."/>
            <person name="Brinkac L."/>
            <person name="Sanka R."/>
            <person name="Adams M."/>
            <person name="Lau E."/>
            <person name="Sam S."/>
            <person name="Sreng N."/>
            <person name="Him V."/>
            <person name="Kerleguer A."/>
            <person name="Cheng S."/>
        </authorList>
    </citation>
    <scope>NUCLEOTIDE SEQUENCE [LARGE SCALE GENOMIC DNA]</scope>
    <source>
        <strain evidence="2">E1876</strain>
    </source>
</reference>